<evidence type="ECO:0000256" key="6">
    <source>
        <dbReference type="ARBA" id="ARBA00022840"/>
    </source>
</evidence>
<dbReference type="Gene3D" id="1.10.510.10">
    <property type="entry name" value="Transferase(Phosphotransferase) domain 1"/>
    <property type="match status" value="1"/>
</dbReference>
<dbReference type="OrthoDB" id="4062651at2759"/>
<dbReference type="EMBL" id="NPHW01002296">
    <property type="protein sequence ID" value="OXV11780.1"/>
    <property type="molecule type" value="Genomic_DNA"/>
</dbReference>
<keyword evidence="3" id="KW-0808">Transferase</keyword>
<dbReference type="InterPro" id="IPR017441">
    <property type="entry name" value="Protein_kinase_ATP_BS"/>
</dbReference>
<dbReference type="PANTHER" id="PTHR24346:SF82">
    <property type="entry name" value="KP78A-RELATED"/>
    <property type="match status" value="1"/>
</dbReference>
<dbReference type="GO" id="GO:0004674">
    <property type="term" value="F:protein serine/threonine kinase activity"/>
    <property type="evidence" value="ECO:0007669"/>
    <property type="project" value="UniProtKB-KW"/>
</dbReference>
<feature type="compositionally biased region" description="Basic and acidic residues" evidence="8">
    <location>
        <begin position="36"/>
        <end position="52"/>
    </location>
</feature>
<comment type="similarity">
    <text evidence="1">Belongs to the protein kinase superfamily. CAMK Ser/Thr protein kinase family. NIM1 subfamily.</text>
</comment>
<dbReference type="PROSITE" id="PS00107">
    <property type="entry name" value="PROTEIN_KINASE_ATP"/>
    <property type="match status" value="1"/>
</dbReference>
<evidence type="ECO:0000256" key="3">
    <source>
        <dbReference type="ARBA" id="ARBA00022679"/>
    </source>
</evidence>
<dbReference type="SMART" id="SM00220">
    <property type="entry name" value="S_TKc"/>
    <property type="match status" value="1"/>
</dbReference>
<dbReference type="InterPro" id="IPR000719">
    <property type="entry name" value="Prot_kinase_dom"/>
</dbReference>
<dbReference type="PANTHER" id="PTHR24346">
    <property type="entry name" value="MAP/MICROTUBULE AFFINITY-REGULATING KINASE"/>
    <property type="match status" value="1"/>
</dbReference>
<comment type="caution">
    <text evidence="10">The sequence shown here is derived from an EMBL/GenBank/DDBJ whole genome shotgun (WGS) entry which is preliminary data.</text>
</comment>
<feature type="region of interest" description="Disordered" evidence="8">
    <location>
        <begin position="1"/>
        <end position="338"/>
    </location>
</feature>
<keyword evidence="2" id="KW-0723">Serine/threonine-protein kinase</keyword>
<name>A0A232M5T6_9EURO</name>
<evidence type="ECO:0000256" key="2">
    <source>
        <dbReference type="ARBA" id="ARBA00022527"/>
    </source>
</evidence>
<feature type="compositionally biased region" description="Low complexity" evidence="8">
    <location>
        <begin position="270"/>
        <end position="289"/>
    </location>
</feature>
<dbReference type="GO" id="GO:0005737">
    <property type="term" value="C:cytoplasm"/>
    <property type="evidence" value="ECO:0007669"/>
    <property type="project" value="TreeGrafter"/>
</dbReference>
<evidence type="ECO:0000256" key="4">
    <source>
        <dbReference type="ARBA" id="ARBA00022741"/>
    </source>
</evidence>
<evidence type="ECO:0000313" key="11">
    <source>
        <dbReference type="Proteomes" id="UP000243515"/>
    </source>
</evidence>
<dbReference type="Pfam" id="PF00069">
    <property type="entry name" value="Pkinase"/>
    <property type="match status" value="1"/>
</dbReference>
<evidence type="ECO:0000256" key="5">
    <source>
        <dbReference type="ARBA" id="ARBA00022777"/>
    </source>
</evidence>
<dbReference type="InterPro" id="IPR008271">
    <property type="entry name" value="Ser/Thr_kinase_AS"/>
</dbReference>
<organism evidence="10 11">
    <name type="scientific">Elaphomyces granulatus</name>
    <dbReference type="NCBI Taxonomy" id="519963"/>
    <lineage>
        <taxon>Eukaryota</taxon>
        <taxon>Fungi</taxon>
        <taxon>Dikarya</taxon>
        <taxon>Ascomycota</taxon>
        <taxon>Pezizomycotina</taxon>
        <taxon>Eurotiomycetes</taxon>
        <taxon>Eurotiomycetidae</taxon>
        <taxon>Eurotiales</taxon>
        <taxon>Elaphomycetaceae</taxon>
        <taxon>Elaphomyces</taxon>
    </lineage>
</organism>
<feature type="compositionally biased region" description="Polar residues" evidence="8">
    <location>
        <begin position="212"/>
        <end position="224"/>
    </location>
</feature>
<evidence type="ECO:0000256" key="1">
    <source>
        <dbReference type="ARBA" id="ARBA00010791"/>
    </source>
</evidence>
<feature type="compositionally biased region" description="Polar residues" evidence="8">
    <location>
        <begin position="108"/>
        <end position="124"/>
    </location>
</feature>
<evidence type="ECO:0000256" key="7">
    <source>
        <dbReference type="PROSITE-ProRule" id="PRU10141"/>
    </source>
</evidence>
<dbReference type="AlphaFoldDB" id="A0A232M5T6"/>
<dbReference type="GO" id="GO:0005524">
    <property type="term" value="F:ATP binding"/>
    <property type="evidence" value="ECO:0007669"/>
    <property type="project" value="UniProtKB-UniRule"/>
</dbReference>
<keyword evidence="5" id="KW-0418">Kinase</keyword>
<protein>
    <recommendedName>
        <fullName evidence="9">Protein kinase domain-containing protein</fullName>
    </recommendedName>
</protein>
<dbReference type="GO" id="GO:0035556">
    <property type="term" value="P:intracellular signal transduction"/>
    <property type="evidence" value="ECO:0007669"/>
    <property type="project" value="TreeGrafter"/>
</dbReference>
<gene>
    <name evidence="10" type="ORF">Egran_00460</name>
</gene>
<feature type="binding site" evidence="7">
    <location>
        <position position="429"/>
    </location>
    <ligand>
        <name>ATP</name>
        <dbReference type="ChEBI" id="CHEBI:30616"/>
    </ligand>
</feature>
<evidence type="ECO:0000313" key="10">
    <source>
        <dbReference type="EMBL" id="OXV11780.1"/>
    </source>
</evidence>
<keyword evidence="11" id="KW-1185">Reference proteome</keyword>
<evidence type="ECO:0000259" key="9">
    <source>
        <dbReference type="PROSITE" id="PS50011"/>
    </source>
</evidence>
<keyword evidence="6 7" id="KW-0067">ATP-binding</keyword>
<dbReference type="PROSITE" id="PS50011">
    <property type="entry name" value="PROTEIN_KINASE_DOM"/>
    <property type="match status" value="1"/>
</dbReference>
<dbReference type="Proteomes" id="UP000243515">
    <property type="component" value="Unassembled WGS sequence"/>
</dbReference>
<dbReference type="InterPro" id="IPR011009">
    <property type="entry name" value="Kinase-like_dom_sf"/>
</dbReference>
<feature type="domain" description="Protein kinase" evidence="9">
    <location>
        <begin position="398"/>
        <end position="695"/>
    </location>
</feature>
<dbReference type="SUPFAM" id="SSF56112">
    <property type="entry name" value="Protein kinase-like (PK-like)"/>
    <property type="match status" value="1"/>
</dbReference>
<keyword evidence="4 7" id="KW-0547">Nucleotide-binding</keyword>
<reference evidence="10 11" key="1">
    <citation type="journal article" date="2015" name="Environ. Microbiol.">
        <title>Metagenome sequence of Elaphomyces granulatus from sporocarp tissue reveals Ascomycota ectomycorrhizal fingerprints of genome expansion and a Proteobacteria-rich microbiome.</title>
        <authorList>
            <person name="Quandt C.A."/>
            <person name="Kohler A."/>
            <person name="Hesse C.N."/>
            <person name="Sharpton T.J."/>
            <person name="Martin F."/>
            <person name="Spatafora J.W."/>
        </authorList>
    </citation>
    <scope>NUCLEOTIDE SEQUENCE [LARGE SCALE GENOMIC DNA]</scope>
    <source>
        <strain evidence="10 11">OSC145934</strain>
    </source>
</reference>
<accession>A0A232M5T6</accession>
<dbReference type="PROSITE" id="PS00108">
    <property type="entry name" value="PROTEIN_KINASE_ST"/>
    <property type="match status" value="1"/>
</dbReference>
<sequence>MTGGPVMYYSGTGSLQKHQPPILNTAFRSKMSVPIKRQEPLRRSPSEKRQRESLPNGKTAEEGGMAVSNPLGSDPVIRPAQSGKLNRRSGLVDDARRSPAGPKADAVNASTKESNRAAPSTHHQSPLPRPLSEPSLDGANGLIPEKKVLNVLPRSNHHGPNHHPPPPPSLQMSASDSESSGSPSVNERPLIISTAATPRSSPPRSIPDGSERPTSSTSSFTGTRPSPLRAASSSIKALFRRNSNTREETWGDSTSSKESAPPAVMTTKIPLPSTSLHSSTTSQSNSPPSDGGGESMAGLGDPSPPRDPPRPFRSSTGLSLRERIKFTATPRPQRPVTWIRSPSLDDVQNQPDRPGISIPADSGVGLKARRMSASLPADFHVDTCDLSEEFVSASRLPGRRGKEIGRGATATVKIMCRRGSPKDTHYAVKEFRKRGRNEIEKEYEQKVKSEFSIANSLHHPNIVKTVRLCSSTGRWNHVMEYCCHGDLFSLVQRNSLQREDQMCLFKQLLHGVAYLHENGIAHRDIKLENLLLNCEGHLKITDFGVSEVFSGIHPGLRSAGGACGKEMGETRKCSPGICGSLPYISPEVLAKNGDYDPRPLDVWSSAIVCLALCFRGMPWQSAKPDDPNYAKFIASWDAFFKKNPDGCITETEYPSCGKLFSALHKEALRRLLLRMLHPNPEKRATMQEVLADRWMKVVECCCPEPGDLVRCVTCIDAAGKGSGKLASKMIVQKMHHHIPVDKRRRFDLDET</sequence>
<proteinExistence type="inferred from homology"/>
<feature type="compositionally biased region" description="Low complexity" evidence="8">
    <location>
        <begin position="173"/>
        <end position="184"/>
    </location>
</feature>
<evidence type="ECO:0000256" key="8">
    <source>
        <dbReference type="SAM" id="MobiDB-lite"/>
    </source>
</evidence>